<comment type="caution">
    <text evidence="1">The sequence shown here is derived from an EMBL/GenBank/DDBJ whole genome shotgun (WGS) entry which is preliminary data.</text>
</comment>
<reference evidence="1" key="1">
    <citation type="submission" date="2019-08" db="EMBL/GenBank/DDBJ databases">
        <authorList>
            <person name="Kucharzyk K."/>
            <person name="Murdoch R.W."/>
            <person name="Higgins S."/>
            <person name="Loffler F."/>
        </authorList>
    </citation>
    <scope>NUCLEOTIDE SEQUENCE</scope>
</reference>
<dbReference type="EMBL" id="VSSQ01000191">
    <property type="protein sequence ID" value="MPL84573.1"/>
    <property type="molecule type" value="Genomic_DNA"/>
</dbReference>
<organism evidence="1">
    <name type="scientific">bioreactor metagenome</name>
    <dbReference type="NCBI Taxonomy" id="1076179"/>
    <lineage>
        <taxon>unclassified sequences</taxon>
        <taxon>metagenomes</taxon>
        <taxon>ecological metagenomes</taxon>
    </lineage>
</organism>
<protein>
    <submittedName>
        <fullName evidence="1">Uncharacterized protein</fullName>
    </submittedName>
</protein>
<sequence>MEDKIILSYNISNEEKQEIFLCHEATSGDHIIELTEEEYNEIVQDPPVPLKLDDDGKIIVDTDRLRISEIYQELESTNWVVNEIMEYMINNQEIPQELIDIKDSRNVLKGELAELEI</sequence>
<proteinExistence type="predicted"/>
<gene>
    <name evidence="1" type="ORF">SDC9_30538</name>
</gene>
<evidence type="ECO:0000313" key="1">
    <source>
        <dbReference type="EMBL" id="MPL84573.1"/>
    </source>
</evidence>
<accession>A0A644V0Z5</accession>
<dbReference type="AlphaFoldDB" id="A0A644V0Z5"/>
<name>A0A644V0Z5_9ZZZZ</name>